<dbReference type="InterPro" id="IPR045247">
    <property type="entry name" value="Oye-like"/>
</dbReference>
<dbReference type="GO" id="GO:0010181">
    <property type="term" value="F:FMN binding"/>
    <property type="evidence" value="ECO:0007669"/>
    <property type="project" value="InterPro"/>
</dbReference>
<gene>
    <name evidence="5" type="primary">nemA</name>
    <name evidence="5" type="ORF">NCTC7357_01497</name>
</gene>
<sequence>MNSLFTPVQLGRQHLSNRLVMAPMTRSRADDAGVPSELAVTYYAQRAGAGLIISEGVFPAALGKGYVRTPGIETAAQVAAWKQVTAAVHARGGKIFMQLMHCGRISHPSLLPEGVLPLAPSAIKPAGQTWTATGLQDFVTPHALSVEEIAMVVAGYRQAAHLAIEAGFDGVELHAASGYLPEQFLSSGSNQRNDAYGGSVENRARFVLEVLAALTAEIGGDRVGLKISPEMNFNDITDANPQQTYRYLVEQLRGLDLAYLHVALFGASLDYHALLRPLFDGRYLIGGGLDQQAAEALLADGRADAVVFGAAFLANPDLPERFRLGAELNAPHKETFYSPGAQGYIDYPSLGA</sequence>
<dbReference type="Pfam" id="PF00724">
    <property type="entry name" value="Oxidored_FMN"/>
    <property type="match status" value="1"/>
</dbReference>
<proteinExistence type="inferred from homology"/>
<evidence type="ECO:0000256" key="3">
    <source>
        <dbReference type="ARBA" id="ARBA00023002"/>
    </source>
</evidence>
<evidence type="ECO:0000313" key="6">
    <source>
        <dbReference type="Proteomes" id="UP000277437"/>
    </source>
</evidence>
<dbReference type="RefSeq" id="WP_025804923.1">
    <property type="nucleotide sequence ID" value="NZ_CP054865.1"/>
</dbReference>
<dbReference type="AlphaFoldDB" id="A0AAX3FRU0"/>
<name>A0AAX3FRU0_9PSED</name>
<dbReference type="InterPro" id="IPR013785">
    <property type="entry name" value="Aldolase_TIM"/>
</dbReference>
<evidence type="ECO:0000259" key="4">
    <source>
        <dbReference type="Pfam" id="PF00724"/>
    </source>
</evidence>
<feature type="domain" description="NADH:flavin oxidoreductase/NADH oxidase N-terminal" evidence="4">
    <location>
        <begin position="3"/>
        <end position="327"/>
    </location>
</feature>
<comment type="cofactor">
    <cofactor evidence="1">
        <name>FMN</name>
        <dbReference type="ChEBI" id="CHEBI:58210"/>
    </cofactor>
</comment>
<dbReference type="EC" id="1.-.-.-" evidence="5"/>
<dbReference type="SUPFAM" id="SSF51395">
    <property type="entry name" value="FMN-linked oxidoreductases"/>
    <property type="match status" value="1"/>
</dbReference>
<reference evidence="5 6" key="1">
    <citation type="submission" date="2018-12" db="EMBL/GenBank/DDBJ databases">
        <authorList>
            <consortium name="Pathogen Informatics"/>
        </authorList>
    </citation>
    <scope>NUCLEOTIDE SEQUENCE [LARGE SCALE GENOMIC DNA]</scope>
    <source>
        <strain evidence="5 6">NCTC7357</strain>
    </source>
</reference>
<organism evidence="5 6">
    <name type="scientific">Pseudomonas chlororaphis</name>
    <dbReference type="NCBI Taxonomy" id="587753"/>
    <lineage>
        <taxon>Bacteria</taxon>
        <taxon>Pseudomonadati</taxon>
        <taxon>Pseudomonadota</taxon>
        <taxon>Gammaproteobacteria</taxon>
        <taxon>Pseudomonadales</taxon>
        <taxon>Pseudomonadaceae</taxon>
        <taxon>Pseudomonas</taxon>
    </lineage>
</organism>
<accession>A0AAX3FRU0</accession>
<dbReference type="GO" id="GO:0005829">
    <property type="term" value="C:cytosol"/>
    <property type="evidence" value="ECO:0007669"/>
    <property type="project" value="TreeGrafter"/>
</dbReference>
<comment type="similarity">
    <text evidence="2">Belongs to the NADH:flavin oxidoreductase/NADH oxidase family.</text>
</comment>
<keyword evidence="3 5" id="KW-0560">Oxidoreductase</keyword>
<dbReference type="PANTHER" id="PTHR22893:SF91">
    <property type="entry name" value="NADPH DEHYDROGENASE 2-RELATED"/>
    <property type="match status" value="1"/>
</dbReference>
<dbReference type="FunFam" id="3.20.20.70:FF:000059">
    <property type="entry name" value="N-ethylmaleimide reductase, FMN-linked"/>
    <property type="match status" value="1"/>
</dbReference>
<dbReference type="GO" id="GO:0016628">
    <property type="term" value="F:oxidoreductase activity, acting on the CH-CH group of donors, NAD or NADP as acceptor"/>
    <property type="evidence" value="ECO:0007669"/>
    <property type="project" value="UniProtKB-ARBA"/>
</dbReference>
<dbReference type="CDD" id="cd02933">
    <property type="entry name" value="OYE_like_FMN"/>
    <property type="match status" value="1"/>
</dbReference>
<evidence type="ECO:0000256" key="2">
    <source>
        <dbReference type="ARBA" id="ARBA00005979"/>
    </source>
</evidence>
<dbReference type="InterPro" id="IPR001155">
    <property type="entry name" value="OxRdtase_FMN_N"/>
</dbReference>
<protein>
    <submittedName>
        <fullName evidence="5">Oxidoreductase</fullName>
        <ecNumber evidence="5">1.-.-.-</ecNumber>
    </submittedName>
</protein>
<dbReference type="Proteomes" id="UP000277437">
    <property type="component" value="Chromosome"/>
</dbReference>
<dbReference type="PANTHER" id="PTHR22893">
    <property type="entry name" value="NADH OXIDOREDUCTASE-RELATED"/>
    <property type="match status" value="1"/>
</dbReference>
<evidence type="ECO:0000256" key="1">
    <source>
        <dbReference type="ARBA" id="ARBA00001917"/>
    </source>
</evidence>
<evidence type="ECO:0000313" key="5">
    <source>
        <dbReference type="EMBL" id="VEF73243.1"/>
    </source>
</evidence>
<dbReference type="EMBL" id="LR134334">
    <property type="protein sequence ID" value="VEF73243.1"/>
    <property type="molecule type" value="Genomic_DNA"/>
</dbReference>
<dbReference type="Gene3D" id="3.20.20.70">
    <property type="entry name" value="Aldolase class I"/>
    <property type="match status" value="1"/>
</dbReference>